<reference evidence="2 3" key="1">
    <citation type="submission" date="2018-08" db="EMBL/GenBank/DDBJ databases">
        <authorList>
            <person name="Laetsch R D."/>
            <person name="Stevens L."/>
            <person name="Kumar S."/>
            <person name="Blaxter L. M."/>
        </authorList>
    </citation>
    <scope>NUCLEOTIDE SEQUENCE [LARGE SCALE GENOMIC DNA]</scope>
</reference>
<organism evidence="2 3">
    <name type="scientific">Acanthocheilonema viteae</name>
    <name type="common">Filarial nematode worm</name>
    <name type="synonym">Dipetalonema viteae</name>
    <dbReference type="NCBI Taxonomy" id="6277"/>
    <lineage>
        <taxon>Eukaryota</taxon>
        <taxon>Metazoa</taxon>
        <taxon>Ecdysozoa</taxon>
        <taxon>Nematoda</taxon>
        <taxon>Chromadorea</taxon>
        <taxon>Rhabditida</taxon>
        <taxon>Spirurina</taxon>
        <taxon>Spiruromorpha</taxon>
        <taxon>Filarioidea</taxon>
        <taxon>Onchocercidae</taxon>
        <taxon>Acanthocheilonema</taxon>
    </lineage>
</organism>
<sequence length="67" mass="7596">MSSAPIASRQNVLLVPTAEYATFTSVKTWICNWFEKVVMNPEVLLYLLAIPIRIFAYGFISSIILFP</sequence>
<evidence type="ECO:0000313" key="2">
    <source>
        <dbReference type="EMBL" id="VBB34221.1"/>
    </source>
</evidence>
<proteinExistence type="predicted"/>
<evidence type="ECO:0000313" key="3">
    <source>
        <dbReference type="Proteomes" id="UP000276991"/>
    </source>
</evidence>
<evidence type="ECO:0000256" key="1">
    <source>
        <dbReference type="SAM" id="Phobius"/>
    </source>
</evidence>
<dbReference type="AlphaFoldDB" id="A0A498SXX3"/>
<keyword evidence="1" id="KW-0472">Membrane</keyword>
<keyword evidence="1" id="KW-0812">Transmembrane</keyword>
<gene>
    <name evidence="2" type="ORF">NAV_LOCUS9012</name>
</gene>
<accession>A0A498SXX3</accession>
<protein>
    <submittedName>
        <fullName evidence="2">Uncharacterized protein</fullName>
    </submittedName>
</protein>
<feature type="transmembrane region" description="Helical" evidence="1">
    <location>
        <begin position="43"/>
        <end position="66"/>
    </location>
</feature>
<dbReference type="Proteomes" id="UP000276991">
    <property type="component" value="Unassembled WGS sequence"/>
</dbReference>
<name>A0A498SXX3_ACAVI</name>
<keyword evidence="1" id="KW-1133">Transmembrane helix</keyword>
<dbReference type="EMBL" id="UPTC01003213">
    <property type="protein sequence ID" value="VBB34221.1"/>
    <property type="molecule type" value="Genomic_DNA"/>
</dbReference>
<keyword evidence="3" id="KW-1185">Reference proteome</keyword>